<feature type="region of interest" description="Disordered" evidence="10">
    <location>
        <begin position="394"/>
        <end position="440"/>
    </location>
</feature>
<comment type="caution">
    <text evidence="12">The sequence shown here is derived from an EMBL/GenBank/DDBJ whole genome shotgun (WGS) entry which is preliminary data.</text>
</comment>
<comment type="subcellular location">
    <subcellularLocation>
        <location evidence="1">Cytoplasm</location>
        <location evidence="1">Cytoskeleton</location>
        <location evidence="1">Microtubule organizing center</location>
        <location evidence="1">Centrosome</location>
        <location evidence="1">Centriole</location>
    </subcellularLocation>
    <subcellularLocation>
        <location evidence="3">Cytoplasm</location>
        <location evidence="3">Cytoskeleton</location>
        <location evidence="3">Spindle pole</location>
    </subcellularLocation>
    <subcellularLocation>
        <location evidence="2">Midbody</location>
    </subcellularLocation>
</comment>
<keyword evidence="5" id="KW-0963">Cytoplasm</keyword>
<name>A0AAW1PKJ5_9CHLO</name>
<feature type="region of interest" description="Disordered" evidence="10">
    <location>
        <begin position="178"/>
        <end position="324"/>
    </location>
</feature>
<comment type="function">
    <text evidence="8">Centriole-enriched microtubule-binding protein involved in centriole biogenesis. In collaboration with CEP295 and POC1B, is required for the centriole-to-centrosome conversion by ensuring the formation of bona fide centriole wall. Functions as a linker component that maintains centrosome cohesion. Associates with CROCC and regulates its stability and localization to the centrosome.</text>
</comment>
<evidence type="ECO:0000256" key="2">
    <source>
        <dbReference type="ARBA" id="ARBA00004214"/>
    </source>
</evidence>
<dbReference type="InterPro" id="IPR029157">
    <property type="entry name" value="CEP44_CC"/>
</dbReference>
<feature type="region of interest" description="Disordered" evidence="10">
    <location>
        <begin position="135"/>
        <end position="159"/>
    </location>
</feature>
<keyword evidence="6 9" id="KW-0175">Coiled coil</keyword>
<gene>
    <name evidence="12" type="ORF">WJX72_005236</name>
</gene>
<dbReference type="Pfam" id="PF15007">
    <property type="entry name" value="CEP44"/>
    <property type="match status" value="1"/>
</dbReference>
<keyword evidence="7" id="KW-0206">Cytoskeleton</keyword>
<protein>
    <recommendedName>
        <fullName evidence="4">Centrosomal protein of 44 kDa</fullName>
    </recommendedName>
</protein>
<evidence type="ECO:0000256" key="3">
    <source>
        <dbReference type="ARBA" id="ARBA00004647"/>
    </source>
</evidence>
<evidence type="ECO:0000256" key="9">
    <source>
        <dbReference type="SAM" id="Coils"/>
    </source>
</evidence>
<evidence type="ECO:0000259" key="11">
    <source>
        <dbReference type="Pfam" id="PF15007"/>
    </source>
</evidence>
<evidence type="ECO:0000256" key="5">
    <source>
        <dbReference type="ARBA" id="ARBA00022490"/>
    </source>
</evidence>
<dbReference type="GO" id="GO:0005814">
    <property type="term" value="C:centriole"/>
    <property type="evidence" value="ECO:0007669"/>
    <property type="project" value="UniProtKB-SubCell"/>
</dbReference>
<dbReference type="PANTHER" id="PTHR31477">
    <property type="entry name" value="CENTROSOMAL PROTEIN OF 44 KDA"/>
    <property type="match status" value="1"/>
</dbReference>
<organism evidence="12 13">
    <name type="scientific">[Myrmecia] bisecta</name>
    <dbReference type="NCBI Taxonomy" id="41462"/>
    <lineage>
        <taxon>Eukaryota</taxon>
        <taxon>Viridiplantae</taxon>
        <taxon>Chlorophyta</taxon>
        <taxon>core chlorophytes</taxon>
        <taxon>Trebouxiophyceae</taxon>
        <taxon>Trebouxiales</taxon>
        <taxon>Trebouxiaceae</taxon>
        <taxon>Myrmecia</taxon>
    </lineage>
</organism>
<dbReference type="GO" id="GO:0030496">
    <property type="term" value="C:midbody"/>
    <property type="evidence" value="ECO:0007669"/>
    <property type="project" value="UniProtKB-SubCell"/>
</dbReference>
<evidence type="ECO:0000256" key="1">
    <source>
        <dbReference type="ARBA" id="ARBA00004114"/>
    </source>
</evidence>
<keyword evidence="13" id="KW-1185">Reference proteome</keyword>
<feature type="compositionally biased region" description="Low complexity" evidence="10">
    <location>
        <begin position="314"/>
        <end position="324"/>
    </location>
</feature>
<sequence length="466" mass="50319">MATGDLAGNLERLRVELKHIKYTGDLDIAGIRLGDPVALLPLLNYVLVKFSRHVAQAIVSNGYELHGKTDARFVECAFKVMRELFNLRPVLTPAQFLEQGFAERKVLLLSSLIQYCKTEHTAAVRKVRLAAAVPPKLTSPQSSRKGNAAPPASAKSGRLKPSKLQFMAHNETPVLVVTRHSQQPSTSRHSSPIKLQQDASPSVSQRTQHSTATSSKPVPADRTGTDTIQQRTSGVDKQPYTAGSTRHQQPVREVDIPMEPFHPAHPAASQPSRTPATVDESPVALGSAVPPPQPPAAQPQHAQPSDLRVEEPGQACTAQTAAEAQPEYSADLEVGELARLVASLQERVAAAEMEADASRRESAAVQETLQARVTLLEGRVRFLEGRLEAHLAPAEAMQPASRAAPPEQPPGFRPGQLEVPGAPDTPAAGTSPARIAQASYRSTHDLISSIQDRYQEAQRLLQSYAK</sequence>
<dbReference type="EMBL" id="JALJOR010000010">
    <property type="protein sequence ID" value="KAK9810129.1"/>
    <property type="molecule type" value="Genomic_DNA"/>
</dbReference>
<dbReference type="Proteomes" id="UP001489004">
    <property type="component" value="Unassembled WGS sequence"/>
</dbReference>
<dbReference type="InterPro" id="IPR033603">
    <property type="entry name" value="CEP44"/>
</dbReference>
<reference evidence="12 13" key="1">
    <citation type="journal article" date="2024" name="Nat. Commun.">
        <title>Phylogenomics reveals the evolutionary origins of lichenization in chlorophyte algae.</title>
        <authorList>
            <person name="Puginier C."/>
            <person name="Libourel C."/>
            <person name="Otte J."/>
            <person name="Skaloud P."/>
            <person name="Haon M."/>
            <person name="Grisel S."/>
            <person name="Petersen M."/>
            <person name="Berrin J.G."/>
            <person name="Delaux P.M."/>
            <person name="Dal Grande F."/>
            <person name="Keller J."/>
        </authorList>
    </citation>
    <scope>NUCLEOTIDE SEQUENCE [LARGE SCALE GENOMIC DNA]</scope>
    <source>
        <strain evidence="12 13">SAG 2043</strain>
    </source>
</reference>
<feature type="compositionally biased region" description="Polar residues" evidence="10">
    <location>
        <begin position="179"/>
        <end position="216"/>
    </location>
</feature>
<accession>A0AAW1PKJ5</accession>
<evidence type="ECO:0000256" key="8">
    <source>
        <dbReference type="ARBA" id="ARBA00046235"/>
    </source>
</evidence>
<evidence type="ECO:0000256" key="6">
    <source>
        <dbReference type="ARBA" id="ARBA00023054"/>
    </source>
</evidence>
<evidence type="ECO:0000313" key="12">
    <source>
        <dbReference type="EMBL" id="KAK9810129.1"/>
    </source>
</evidence>
<feature type="compositionally biased region" description="Polar residues" evidence="10">
    <location>
        <begin position="225"/>
        <end position="248"/>
    </location>
</feature>
<evidence type="ECO:0000256" key="7">
    <source>
        <dbReference type="ARBA" id="ARBA00023212"/>
    </source>
</evidence>
<evidence type="ECO:0000256" key="10">
    <source>
        <dbReference type="SAM" id="MobiDB-lite"/>
    </source>
</evidence>
<proteinExistence type="predicted"/>
<dbReference type="AlphaFoldDB" id="A0AAW1PKJ5"/>
<feature type="coiled-coil region" evidence="9">
    <location>
        <begin position="334"/>
        <end position="361"/>
    </location>
</feature>
<evidence type="ECO:0000256" key="4">
    <source>
        <dbReference type="ARBA" id="ARBA00014053"/>
    </source>
</evidence>
<evidence type="ECO:0000313" key="13">
    <source>
        <dbReference type="Proteomes" id="UP001489004"/>
    </source>
</evidence>
<feature type="domain" description="Centrosomal CEP44" evidence="11">
    <location>
        <begin position="5"/>
        <end position="127"/>
    </location>
</feature>
<dbReference type="GO" id="GO:0000922">
    <property type="term" value="C:spindle pole"/>
    <property type="evidence" value="ECO:0007669"/>
    <property type="project" value="UniProtKB-SubCell"/>
</dbReference>
<dbReference type="PANTHER" id="PTHR31477:SF1">
    <property type="entry name" value="CENTROSOMAL PROTEIN OF 44 KDA"/>
    <property type="match status" value="1"/>
</dbReference>